<evidence type="ECO:0000256" key="1">
    <source>
        <dbReference type="SAM" id="MobiDB-lite"/>
    </source>
</evidence>
<organism evidence="2">
    <name type="scientific">marine sediment metagenome</name>
    <dbReference type="NCBI Taxonomy" id="412755"/>
    <lineage>
        <taxon>unclassified sequences</taxon>
        <taxon>metagenomes</taxon>
        <taxon>ecological metagenomes</taxon>
    </lineage>
</organism>
<gene>
    <name evidence="2" type="ORF">LCGC14_2728850</name>
</gene>
<dbReference type="EMBL" id="LAZR01049344">
    <property type="protein sequence ID" value="KKK89860.1"/>
    <property type="molecule type" value="Genomic_DNA"/>
</dbReference>
<accession>A0A0F8ZVD3</accession>
<sequence length="81" mass="8953">AEDSGDGDKSETTDLIEQQNKRIKELETEKQQRAIDDGKKQLAGRAEAGSVPEKPKKLTDTEYAEALQRGEVNPLKEDGLI</sequence>
<feature type="compositionally biased region" description="Basic and acidic residues" evidence="1">
    <location>
        <begin position="19"/>
        <end position="40"/>
    </location>
</feature>
<feature type="non-terminal residue" evidence="2">
    <location>
        <position position="1"/>
    </location>
</feature>
<name>A0A0F8ZVD3_9ZZZZ</name>
<comment type="caution">
    <text evidence="2">The sequence shown here is derived from an EMBL/GenBank/DDBJ whole genome shotgun (WGS) entry which is preliminary data.</text>
</comment>
<proteinExistence type="predicted"/>
<feature type="compositionally biased region" description="Basic and acidic residues" evidence="1">
    <location>
        <begin position="1"/>
        <end position="12"/>
    </location>
</feature>
<protein>
    <submittedName>
        <fullName evidence="2">Uncharacterized protein</fullName>
    </submittedName>
</protein>
<reference evidence="2" key="1">
    <citation type="journal article" date="2015" name="Nature">
        <title>Complex archaea that bridge the gap between prokaryotes and eukaryotes.</title>
        <authorList>
            <person name="Spang A."/>
            <person name="Saw J.H."/>
            <person name="Jorgensen S.L."/>
            <person name="Zaremba-Niedzwiedzka K."/>
            <person name="Martijn J."/>
            <person name="Lind A.E."/>
            <person name="van Eijk R."/>
            <person name="Schleper C."/>
            <person name="Guy L."/>
            <person name="Ettema T.J."/>
        </authorList>
    </citation>
    <scope>NUCLEOTIDE SEQUENCE</scope>
</reference>
<evidence type="ECO:0000313" key="2">
    <source>
        <dbReference type="EMBL" id="KKK89860.1"/>
    </source>
</evidence>
<feature type="region of interest" description="Disordered" evidence="1">
    <location>
        <begin position="1"/>
        <end position="59"/>
    </location>
</feature>
<dbReference type="AlphaFoldDB" id="A0A0F8ZVD3"/>